<protein>
    <submittedName>
        <fullName evidence="2">Uncharacterized protein</fullName>
    </submittedName>
</protein>
<dbReference type="Proteomes" id="UP000527355">
    <property type="component" value="Unassembled WGS sequence"/>
</dbReference>
<proteinExistence type="predicted"/>
<gene>
    <name evidence="2" type="ORF">mMyoMyo1_009238</name>
</gene>
<feature type="region of interest" description="Disordered" evidence="1">
    <location>
        <begin position="66"/>
        <end position="87"/>
    </location>
</feature>
<keyword evidence="3" id="KW-1185">Reference proteome</keyword>
<name>A0A7J7T679_MYOMY</name>
<feature type="region of interest" description="Disordered" evidence="1">
    <location>
        <begin position="105"/>
        <end position="134"/>
    </location>
</feature>
<sequence length="134" mass="13821">MNGPVGAGCGRVGGKGMCKGTEVGKQAPILPCPSLSLSVARAPKEAVPPAQLGWDQLRLQSRLDGQWGRWPYTSSPTPGSRKGASKEDPALSLCQALYMDSSQHPVGAVPFHGGGHEAQKKVAGQGHTAGEPPT</sequence>
<accession>A0A7J7T679</accession>
<dbReference type="EMBL" id="JABWUV010000017">
    <property type="protein sequence ID" value="KAF6296172.1"/>
    <property type="molecule type" value="Genomic_DNA"/>
</dbReference>
<comment type="caution">
    <text evidence="2">The sequence shown here is derived from an EMBL/GenBank/DDBJ whole genome shotgun (WGS) entry which is preliminary data.</text>
</comment>
<evidence type="ECO:0000313" key="2">
    <source>
        <dbReference type="EMBL" id="KAF6296172.1"/>
    </source>
</evidence>
<evidence type="ECO:0000256" key="1">
    <source>
        <dbReference type="SAM" id="MobiDB-lite"/>
    </source>
</evidence>
<dbReference type="AlphaFoldDB" id="A0A7J7T679"/>
<organism evidence="2 3">
    <name type="scientific">Myotis myotis</name>
    <name type="common">Greater mouse-eared bat</name>
    <name type="synonym">Vespertilio myotis</name>
    <dbReference type="NCBI Taxonomy" id="51298"/>
    <lineage>
        <taxon>Eukaryota</taxon>
        <taxon>Metazoa</taxon>
        <taxon>Chordata</taxon>
        <taxon>Craniata</taxon>
        <taxon>Vertebrata</taxon>
        <taxon>Euteleostomi</taxon>
        <taxon>Mammalia</taxon>
        <taxon>Eutheria</taxon>
        <taxon>Laurasiatheria</taxon>
        <taxon>Chiroptera</taxon>
        <taxon>Yangochiroptera</taxon>
        <taxon>Vespertilionidae</taxon>
        <taxon>Myotis</taxon>
    </lineage>
</organism>
<reference evidence="2 3" key="1">
    <citation type="journal article" date="2020" name="Nature">
        <title>Six reference-quality genomes reveal evolution of bat adaptations.</title>
        <authorList>
            <person name="Jebb D."/>
            <person name="Huang Z."/>
            <person name="Pippel M."/>
            <person name="Hughes G.M."/>
            <person name="Lavrichenko K."/>
            <person name="Devanna P."/>
            <person name="Winkler S."/>
            <person name="Jermiin L.S."/>
            <person name="Skirmuntt E.C."/>
            <person name="Katzourakis A."/>
            <person name="Burkitt-Gray L."/>
            <person name="Ray D.A."/>
            <person name="Sullivan K.A.M."/>
            <person name="Roscito J.G."/>
            <person name="Kirilenko B.M."/>
            <person name="Davalos L.M."/>
            <person name="Corthals A.P."/>
            <person name="Power M.L."/>
            <person name="Jones G."/>
            <person name="Ransome R.D."/>
            <person name="Dechmann D.K.N."/>
            <person name="Locatelli A.G."/>
            <person name="Puechmaille S.J."/>
            <person name="Fedrigo O."/>
            <person name="Jarvis E.D."/>
            <person name="Hiller M."/>
            <person name="Vernes S.C."/>
            <person name="Myers E.W."/>
            <person name="Teeling E.C."/>
        </authorList>
    </citation>
    <scope>NUCLEOTIDE SEQUENCE [LARGE SCALE GENOMIC DNA]</scope>
    <source>
        <strain evidence="2">MMyoMyo1</strain>
        <tissue evidence="2">Flight muscle</tissue>
    </source>
</reference>
<evidence type="ECO:0000313" key="3">
    <source>
        <dbReference type="Proteomes" id="UP000527355"/>
    </source>
</evidence>